<dbReference type="OMA" id="QDKVCVN"/>
<organism evidence="1 2">
    <name type="scientific">Ichthyophthirius multifiliis</name>
    <name type="common">White spot disease agent</name>
    <name type="synonym">Ich</name>
    <dbReference type="NCBI Taxonomy" id="5932"/>
    <lineage>
        <taxon>Eukaryota</taxon>
        <taxon>Sar</taxon>
        <taxon>Alveolata</taxon>
        <taxon>Ciliophora</taxon>
        <taxon>Intramacronucleata</taxon>
        <taxon>Oligohymenophorea</taxon>
        <taxon>Hymenostomatida</taxon>
        <taxon>Ophryoglenina</taxon>
        <taxon>Ichthyophthirius</taxon>
    </lineage>
</organism>
<reference evidence="1 2" key="1">
    <citation type="submission" date="2011-07" db="EMBL/GenBank/DDBJ databases">
        <authorList>
            <person name="Coyne R."/>
            <person name="Brami D."/>
            <person name="Johnson J."/>
            <person name="Hostetler J."/>
            <person name="Hannick L."/>
            <person name="Clark T."/>
            <person name="Cassidy-Hanley D."/>
            <person name="Inman J."/>
        </authorList>
    </citation>
    <scope>NUCLEOTIDE SEQUENCE [LARGE SCALE GENOMIC DNA]</scope>
    <source>
        <strain evidence="1 2">G5</strain>
    </source>
</reference>
<dbReference type="GeneID" id="14905370"/>
<dbReference type="InParanoid" id="G0QZT9"/>
<protein>
    <recommendedName>
        <fullName evidence="3">Dickkopf N-terminal cysteine-rich domain-containing protein</fullName>
    </recommendedName>
</protein>
<keyword evidence="2" id="KW-1185">Reference proteome</keyword>
<proteinExistence type="predicted"/>
<evidence type="ECO:0000313" key="1">
    <source>
        <dbReference type="EMBL" id="EGR29277.1"/>
    </source>
</evidence>
<sequence length="295" mass="34063">MKLFNPKCKAKHYICSQIIKYDSEICAKITDDKNKNYELWPCPFGFQCNTQSFTDQTKQAYCEKVPDSDLIYPNELCSEDLECNSKKCSGGICIGKKEGQDCIKNIDCDAGLYCFLKKCKKQLQFGEECQQDEDCQNNCVCNVKKCMYYYSLDNQIEADNEKACASGYIKDNKCQKGLQSKDIIRPKPCQQDLDCELVDDKGKVQGYSECQCGYNPGSFSYCKVAEGDPEYLDMLNKFQFILYTNFNCHTSLRYGPCKHIYDDEYNDYHAALQKYQQFNSKYKPRAIKLIRIING</sequence>
<dbReference type="Proteomes" id="UP000008983">
    <property type="component" value="Unassembled WGS sequence"/>
</dbReference>
<dbReference type="InterPro" id="IPR052326">
    <property type="entry name" value="Diff-Dev_Assoc_Protein"/>
</dbReference>
<evidence type="ECO:0008006" key="3">
    <source>
        <dbReference type="Google" id="ProtNLM"/>
    </source>
</evidence>
<dbReference type="PANTHER" id="PTHR33459:SF7">
    <property type="entry name" value="DD-GDCA PROTEIN"/>
    <property type="match status" value="1"/>
</dbReference>
<dbReference type="RefSeq" id="XP_004030513.1">
    <property type="nucleotide sequence ID" value="XM_004030465.1"/>
</dbReference>
<evidence type="ECO:0000313" key="2">
    <source>
        <dbReference type="Proteomes" id="UP000008983"/>
    </source>
</evidence>
<dbReference type="AlphaFoldDB" id="G0QZT9"/>
<dbReference type="eggNOG" id="ENOG502SNGY">
    <property type="taxonomic scope" value="Eukaryota"/>
</dbReference>
<dbReference type="OrthoDB" id="282594at2759"/>
<accession>G0QZT9</accession>
<dbReference type="PANTHER" id="PTHR33459">
    <property type="entry name" value="DD-GDCA PROTEIN"/>
    <property type="match status" value="1"/>
</dbReference>
<gene>
    <name evidence="1" type="ORF">IMG5_159710</name>
</gene>
<dbReference type="EMBL" id="GL984168">
    <property type="protein sequence ID" value="EGR29277.1"/>
    <property type="molecule type" value="Genomic_DNA"/>
</dbReference>
<name>G0QZT9_ICHMU</name>